<feature type="compositionally biased region" description="Pro residues" evidence="3">
    <location>
        <begin position="179"/>
        <end position="191"/>
    </location>
</feature>
<keyword evidence="1 4" id="KW-0732">Signal</keyword>
<reference evidence="7" key="1">
    <citation type="journal article" date="2019" name="Int. J. Syst. Evol. Microbiol.">
        <title>The Global Catalogue of Microorganisms (GCM) 10K type strain sequencing project: providing services to taxonomists for standard genome sequencing and annotation.</title>
        <authorList>
            <consortium name="The Broad Institute Genomics Platform"/>
            <consortium name="The Broad Institute Genome Sequencing Center for Infectious Disease"/>
            <person name="Wu L."/>
            <person name="Ma J."/>
        </authorList>
    </citation>
    <scope>NUCLEOTIDE SEQUENCE [LARGE SCALE GENOMIC DNA]</scope>
    <source>
        <strain evidence="7">JCM 31202</strain>
    </source>
</reference>
<dbReference type="PANTHER" id="PTHR34823:SF1">
    <property type="entry name" value="CHITIN-BINDING TYPE-4 DOMAIN-CONTAINING PROTEIN"/>
    <property type="match status" value="1"/>
</dbReference>
<feature type="domain" description="Chitin-binding type-3" evidence="5">
    <location>
        <begin position="214"/>
        <end position="261"/>
    </location>
</feature>
<dbReference type="InterPro" id="IPR004302">
    <property type="entry name" value="Cellulose/chitin-bd_N"/>
</dbReference>
<organism evidence="6 7">
    <name type="scientific">Actinomadura sediminis</name>
    <dbReference type="NCBI Taxonomy" id="1038904"/>
    <lineage>
        <taxon>Bacteria</taxon>
        <taxon>Bacillati</taxon>
        <taxon>Actinomycetota</taxon>
        <taxon>Actinomycetes</taxon>
        <taxon>Streptosporangiales</taxon>
        <taxon>Thermomonosporaceae</taxon>
        <taxon>Actinomadura</taxon>
    </lineage>
</organism>
<keyword evidence="6" id="KW-0560">Oxidoreductase</keyword>
<dbReference type="PANTHER" id="PTHR34823">
    <property type="entry name" value="GLCNAC-BINDING PROTEIN A"/>
    <property type="match status" value="1"/>
</dbReference>
<proteinExistence type="predicted"/>
<evidence type="ECO:0000256" key="2">
    <source>
        <dbReference type="ARBA" id="ARBA00022801"/>
    </source>
</evidence>
<dbReference type="EMBL" id="JBHTJA010000038">
    <property type="protein sequence ID" value="MFD0902592.1"/>
    <property type="molecule type" value="Genomic_DNA"/>
</dbReference>
<dbReference type="Pfam" id="PF03067">
    <property type="entry name" value="LPMO_10"/>
    <property type="match status" value="1"/>
</dbReference>
<dbReference type="SMART" id="SM00495">
    <property type="entry name" value="ChtBD3"/>
    <property type="match status" value="1"/>
</dbReference>
<dbReference type="SUPFAM" id="SSF51055">
    <property type="entry name" value="Carbohydrate binding domain"/>
    <property type="match status" value="1"/>
</dbReference>
<evidence type="ECO:0000256" key="3">
    <source>
        <dbReference type="SAM" id="MobiDB-lite"/>
    </source>
</evidence>
<accession>A0ABW3EQZ6</accession>
<dbReference type="RefSeq" id="WP_378300526.1">
    <property type="nucleotide sequence ID" value="NZ_JBHTJA010000038.1"/>
</dbReference>
<dbReference type="Gene3D" id="2.70.50.50">
    <property type="entry name" value="chitin-binding protein cbp21"/>
    <property type="match status" value="1"/>
</dbReference>
<comment type="caution">
    <text evidence="6">The sequence shown here is derived from an EMBL/GenBank/DDBJ whole genome shotgun (WGS) entry which is preliminary data.</text>
</comment>
<dbReference type="InterPro" id="IPR014756">
    <property type="entry name" value="Ig_E-set"/>
</dbReference>
<feature type="signal peptide" evidence="4">
    <location>
        <begin position="1"/>
        <end position="27"/>
    </location>
</feature>
<name>A0ABW3EQZ6_9ACTN</name>
<dbReference type="CDD" id="cd12214">
    <property type="entry name" value="ChiA1_BD"/>
    <property type="match status" value="1"/>
</dbReference>
<evidence type="ECO:0000256" key="4">
    <source>
        <dbReference type="SAM" id="SignalP"/>
    </source>
</evidence>
<feature type="compositionally biased region" description="Low complexity" evidence="3">
    <location>
        <begin position="192"/>
        <end position="206"/>
    </location>
</feature>
<dbReference type="Proteomes" id="UP001596972">
    <property type="component" value="Unassembled WGS sequence"/>
</dbReference>
<protein>
    <submittedName>
        <fullName evidence="6">Lytic polysaccharide monooxygenase</fullName>
    </submittedName>
</protein>
<evidence type="ECO:0000256" key="1">
    <source>
        <dbReference type="ARBA" id="ARBA00022729"/>
    </source>
</evidence>
<dbReference type="InterPro" id="IPR051024">
    <property type="entry name" value="GlcNAc_Chitin_IntDeg"/>
</dbReference>
<dbReference type="CDD" id="cd21177">
    <property type="entry name" value="LPMO_AA10"/>
    <property type="match status" value="1"/>
</dbReference>
<keyword evidence="2" id="KW-0378">Hydrolase</keyword>
<dbReference type="SUPFAM" id="SSF81296">
    <property type="entry name" value="E set domains"/>
    <property type="match status" value="1"/>
</dbReference>
<dbReference type="Pfam" id="PF02839">
    <property type="entry name" value="CBM_5_12"/>
    <property type="match status" value="1"/>
</dbReference>
<dbReference type="InterPro" id="IPR003610">
    <property type="entry name" value="CBM5/12"/>
</dbReference>
<feature type="chain" id="PRO_5046125640" evidence="4">
    <location>
        <begin position="28"/>
        <end position="261"/>
    </location>
</feature>
<dbReference type="Gene3D" id="2.10.10.20">
    <property type="entry name" value="Carbohydrate-binding module superfamily 5/12"/>
    <property type="match status" value="1"/>
</dbReference>
<dbReference type="GO" id="GO:0004497">
    <property type="term" value="F:monooxygenase activity"/>
    <property type="evidence" value="ECO:0007669"/>
    <property type="project" value="UniProtKB-KW"/>
</dbReference>
<dbReference type="InterPro" id="IPR036573">
    <property type="entry name" value="CBM_sf_5/12"/>
</dbReference>
<keyword evidence="7" id="KW-1185">Reference proteome</keyword>
<gene>
    <name evidence="6" type="ORF">ACFQ11_19490</name>
</gene>
<feature type="region of interest" description="Disordered" evidence="3">
    <location>
        <begin position="172"/>
        <end position="216"/>
    </location>
</feature>
<evidence type="ECO:0000259" key="5">
    <source>
        <dbReference type="SMART" id="SM00495"/>
    </source>
</evidence>
<sequence length="261" mass="27845">MRRSVAYPLTALAAVGSTLFVASPASAHGYVSSPPSRQALCAKGTVSGCGPIQWEPQSVEGPKGLRNCHGGNAQFAELSNKNRNWPATNVGKTATFNWVITARHRTANWQYFIGGTRVASFAGNNQMPGTVVAHKVDLSRFSGRQTVLAVWNIGDTANAFYNCVDVNIGGGSGGTARPPAGPKPTGEPPTKPTTRPSTGPSTGAPAQPRPPAAGTEWKAWQTYRAGDVVTYQGKKYRCRQAHQSIRSWEPSQFTLALWLPL</sequence>
<evidence type="ECO:0000313" key="6">
    <source>
        <dbReference type="EMBL" id="MFD0902592.1"/>
    </source>
</evidence>
<keyword evidence="6" id="KW-0503">Monooxygenase</keyword>
<evidence type="ECO:0000313" key="7">
    <source>
        <dbReference type="Proteomes" id="UP001596972"/>
    </source>
</evidence>